<gene>
    <name evidence="3" type="ORF">DXA50_06345</name>
</gene>
<proteinExistence type="predicted"/>
<dbReference type="EMBL" id="QSCR01000007">
    <property type="protein sequence ID" value="RGY19185.1"/>
    <property type="molecule type" value="Genomic_DNA"/>
</dbReference>
<reference evidence="3 4" key="1">
    <citation type="submission" date="2018-08" db="EMBL/GenBank/DDBJ databases">
        <title>A genome reference for cultivated species of the human gut microbiota.</title>
        <authorList>
            <person name="Zou Y."/>
            <person name="Xue W."/>
            <person name="Luo G."/>
        </authorList>
    </citation>
    <scope>NUCLEOTIDE SEQUENCE [LARGE SCALE GENOMIC DNA]</scope>
    <source>
        <strain evidence="3 4">OF02-7</strain>
    </source>
</reference>
<evidence type="ECO:0008006" key="5">
    <source>
        <dbReference type="Google" id="ProtNLM"/>
    </source>
</evidence>
<sequence length="860" mass="93264">MNKKRNFAKLALLGALLCGLASPTFVGCKDYDDDIKDLQEQITSNKKEIDDILQKIKDGQYVQKVETVAEGIKITLGSGDVVTIKNGTNGTNGTNGIDGVSPVLHIEAIDGVDWFVDQNGVKVGKVPVPTPGEPGQPGEPGTPGVSGKSPYIIGEADVNGLTAIGNWAVYDDETKAWKDSGVKALNVVDIHSAYVVEETDAFILNVWNNETEAYESFYLPKSVDYIQSLVFNPTYSVGGLANFVPVFRLFDDKTTPGEKVGLLTSNMNIDFILTPLAARPNISEENLSFILKETVSLGRATAPELIVNENGMKNLDNGFSLNVSLKGMSDELYSSWRKGWTAFLQVQNDKVGIDYTTTAISIYNAGIYTSDLELHNAEGDESRELAYNSDEIVDLNSEIKLCDGYELLENMNFDLSGVTYTVTYTYENYAGVTIATADAAGFVVEDKDNTVKMKEAKTNYIGNKCIANVVAKLGEVELVSGTYTITVTAEPIVVKYANDEIFGQNGATKEWANENVNFYFGSATASSEDFQKKLYTAAGCATLDEFLALVDDEFATNLAAQANGVKFVWYGANESVQYKGLRIVAPLTAEWKTYDLTIDIPLQNGTVIKFSTTIDLTMPDLSGLLVKRPAFWEGNQMLIVGSKDGANPYLMEGNLLDAYNSYILPDGVTLSFKKVTEAATVTLNATKLTWNGEEFDGTNNIVSMIPVLTYGVGGIEKELTSFDAKFVNPVKALTWTFAAKTLTDNAAAVQSLALTEGLVMKDRFGDDLIEATGAIKGDYATIYGLEAIQFAIVKVEVDGVEVENETKLSITNDNKLEWNNVGGAAIVKPMTVTLKASMVNAWGVQESQVVTVTVKVNSGN</sequence>
<evidence type="ECO:0000256" key="1">
    <source>
        <dbReference type="SAM" id="Coils"/>
    </source>
</evidence>
<feature type="chain" id="PRO_5019190596" description="DUF4988 domain-containing protein" evidence="2">
    <location>
        <begin position="27"/>
        <end position="860"/>
    </location>
</feature>
<dbReference type="RefSeq" id="WP_117721765.1">
    <property type="nucleotide sequence ID" value="NZ_CAJKXH010000036.1"/>
</dbReference>
<accession>A0A413IPZ0</accession>
<name>A0A413IPZ0_9BACT</name>
<evidence type="ECO:0000313" key="3">
    <source>
        <dbReference type="EMBL" id="RGY19185.1"/>
    </source>
</evidence>
<evidence type="ECO:0000313" key="4">
    <source>
        <dbReference type="Proteomes" id="UP000286063"/>
    </source>
</evidence>
<protein>
    <recommendedName>
        <fullName evidence="5">DUF4988 domain-containing protein</fullName>
    </recommendedName>
</protein>
<dbReference type="Proteomes" id="UP000286063">
    <property type="component" value="Unassembled WGS sequence"/>
</dbReference>
<keyword evidence="1" id="KW-0175">Coiled coil</keyword>
<feature type="signal peptide" evidence="2">
    <location>
        <begin position="1"/>
        <end position="26"/>
    </location>
</feature>
<evidence type="ECO:0000256" key="2">
    <source>
        <dbReference type="SAM" id="SignalP"/>
    </source>
</evidence>
<dbReference type="PROSITE" id="PS51257">
    <property type="entry name" value="PROKAR_LIPOPROTEIN"/>
    <property type="match status" value="1"/>
</dbReference>
<comment type="caution">
    <text evidence="3">The sequence shown here is derived from an EMBL/GenBank/DDBJ whole genome shotgun (WGS) entry which is preliminary data.</text>
</comment>
<feature type="coiled-coil region" evidence="1">
    <location>
        <begin position="28"/>
        <end position="55"/>
    </location>
</feature>
<dbReference type="OrthoDB" id="1099207at2"/>
<dbReference type="AlphaFoldDB" id="A0A413IPZ0"/>
<organism evidence="3 4">
    <name type="scientific">Butyricimonas virosa</name>
    <dbReference type="NCBI Taxonomy" id="544645"/>
    <lineage>
        <taxon>Bacteria</taxon>
        <taxon>Pseudomonadati</taxon>
        <taxon>Bacteroidota</taxon>
        <taxon>Bacteroidia</taxon>
        <taxon>Bacteroidales</taxon>
        <taxon>Odoribacteraceae</taxon>
        <taxon>Butyricimonas</taxon>
    </lineage>
</organism>
<keyword evidence="2" id="KW-0732">Signal</keyword>